<dbReference type="InterPro" id="IPR017853">
    <property type="entry name" value="GH"/>
</dbReference>
<evidence type="ECO:0000313" key="8">
    <source>
        <dbReference type="EMBL" id="SMG14726.1"/>
    </source>
</evidence>
<evidence type="ECO:0000256" key="1">
    <source>
        <dbReference type="ARBA" id="ARBA00022801"/>
    </source>
</evidence>
<feature type="active site" description="Nucleophile" evidence="5">
    <location>
        <position position="269"/>
    </location>
</feature>
<keyword evidence="8" id="KW-0858">Xylan degradation</keyword>
<keyword evidence="4 6" id="KW-0624">Polysaccharide degradation</keyword>
<dbReference type="GO" id="GO:0031176">
    <property type="term" value="F:endo-1,4-beta-xylanase activity"/>
    <property type="evidence" value="ECO:0007669"/>
    <property type="project" value="UniProtKB-EC"/>
</dbReference>
<dbReference type="RefSeq" id="WP_085496493.1">
    <property type="nucleotide sequence ID" value="NZ_FXAO01000001.1"/>
</dbReference>
<dbReference type="Pfam" id="PF00331">
    <property type="entry name" value="Glyco_hydro_10"/>
    <property type="match status" value="1"/>
</dbReference>
<evidence type="ECO:0000256" key="3">
    <source>
        <dbReference type="ARBA" id="ARBA00023295"/>
    </source>
</evidence>
<dbReference type="PRINTS" id="PR00134">
    <property type="entry name" value="GLHYDRLASE10"/>
</dbReference>
<name>A0A1X7IJ37_9FLAO</name>
<dbReference type="PANTHER" id="PTHR31490">
    <property type="entry name" value="GLYCOSYL HYDROLASE"/>
    <property type="match status" value="1"/>
</dbReference>
<dbReference type="PROSITE" id="PS51760">
    <property type="entry name" value="GH10_2"/>
    <property type="match status" value="1"/>
</dbReference>
<dbReference type="InterPro" id="IPR001000">
    <property type="entry name" value="GH10_dom"/>
</dbReference>
<dbReference type="EMBL" id="FXAO01000001">
    <property type="protein sequence ID" value="SMG14726.1"/>
    <property type="molecule type" value="Genomic_DNA"/>
</dbReference>
<dbReference type="InterPro" id="IPR044846">
    <property type="entry name" value="GH10"/>
</dbReference>
<dbReference type="SMART" id="SM00633">
    <property type="entry name" value="Glyco_10"/>
    <property type="match status" value="1"/>
</dbReference>
<organism evidence="8 9">
    <name type="scientific">Arenibacter troitsensis</name>
    <dbReference type="NCBI Taxonomy" id="188872"/>
    <lineage>
        <taxon>Bacteria</taxon>
        <taxon>Pseudomonadati</taxon>
        <taxon>Bacteroidota</taxon>
        <taxon>Flavobacteriia</taxon>
        <taxon>Flavobacteriales</taxon>
        <taxon>Flavobacteriaceae</taxon>
        <taxon>Arenibacter</taxon>
    </lineage>
</organism>
<evidence type="ECO:0000256" key="2">
    <source>
        <dbReference type="ARBA" id="ARBA00023277"/>
    </source>
</evidence>
<reference evidence="9" key="1">
    <citation type="submission" date="2017-04" db="EMBL/GenBank/DDBJ databases">
        <authorList>
            <person name="Varghese N."/>
            <person name="Submissions S."/>
        </authorList>
    </citation>
    <scope>NUCLEOTIDE SEQUENCE [LARGE SCALE GENOMIC DNA]</scope>
    <source>
        <strain evidence="9">DSM 19835</strain>
    </source>
</reference>
<dbReference type="EC" id="3.2.1.8" evidence="6"/>
<protein>
    <recommendedName>
        <fullName evidence="6">Beta-xylanase</fullName>
        <ecNumber evidence="6">3.2.1.8</ecNumber>
    </recommendedName>
</protein>
<comment type="similarity">
    <text evidence="6">Belongs to the glycosyl hydrolase 10 (cellulase F) family.</text>
</comment>
<dbReference type="SUPFAM" id="SSF51445">
    <property type="entry name" value="(Trans)glycosidases"/>
    <property type="match status" value="1"/>
</dbReference>
<evidence type="ECO:0000256" key="4">
    <source>
        <dbReference type="ARBA" id="ARBA00023326"/>
    </source>
</evidence>
<evidence type="ECO:0000313" key="9">
    <source>
        <dbReference type="Proteomes" id="UP000193420"/>
    </source>
</evidence>
<gene>
    <name evidence="8" type="ORF">SAMN03080602_00893</name>
</gene>
<comment type="catalytic activity">
    <reaction evidence="6">
        <text>Endohydrolysis of (1-&gt;4)-beta-D-xylosidic linkages in xylans.</text>
        <dbReference type="EC" id="3.2.1.8"/>
    </reaction>
</comment>
<keyword evidence="1 6" id="KW-0378">Hydrolase</keyword>
<proteinExistence type="inferred from homology"/>
<sequence>MVPNIKVIVVFLATLIGIFGCGHKIMEMETLQKRQTFGLKDVFFNDFLVGAAVNEQLISGKDSLALKLVASEYNSISPENVMKWMYIHPEPSLFNFEKADSYIDLGVKNNLYTLGHTLVWHSQAPDYLNKVNDSAALARYLENHITTLVTRYKGRIAAWDVVNEALNEDGSLRQSVFLKYLGEDYIKMAFELAEKADPGAHLIYNDYNLWKPEKRMGVVRLVKQLQDNGIKIDAVGLQGHWNLSEPSLADIEQSIVTFNELGLKVHFSELDISVLPNPWDLVGADISQNFDENSYMNPYPKSIPDSVQMALANRYQDIFRLFLKHRDKIDRVTFWGISDQGSWLNNWPIKGRVNYPLLFDRHFNPKMAYDSIVALKL</sequence>
<dbReference type="PANTHER" id="PTHR31490:SF90">
    <property type="entry name" value="ENDO-1,4-BETA-XYLANASE A"/>
    <property type="match status" value="1"/>
</dbReference>
<dbReference type="Gene3D" id="3.20.20.80">
    <property type="entry name" value="Glycosidases"/>
    <property type="match status" value="1"/>
</dbReference>
<dbReference type="PROSITE" id="PS51257">
    <property type="entry name" value="PROKAR_LIPOPROTEIN"/>
    <property type="match status" value="1"/>
</dbReference>
<feature type="domain" description="GH10" evidence="7">
    <location>
        <begin position="33"/>
        <end position="375"/>
    </location>
</feature>
<keyword evidence="9" id="KW-1185">Reference proteome</keyword>
<dbReference type="PROSITE" id="PS00591">
    <property type="entry name" value="GH10_1"/>
    <property type="match status" value="1"/>
</dbReference>
<evidence type="ECO:0000256" key="5">
    <source>
        <dbReference type="PROSITE-ProRule" id="PRU10061"/>
    </source>
</evidence>
<evidence type="ECO:0000256" key="6">
    <source>
        <dbReference type="RuleBase" id="RU361174"/>
    </source>
</evidence>
<dbReference type="InterPro" id="IPR031158">
    <property type="entry name" value="GH10_AS"/>
</dbReference>
<accession>A0A1X7IJ37</accession>
<dbReference type="STRING" id="188872.SAMN03080602_00893"/>
<evidence type="ECO:0000259" key="7">
    <source>
        <dbReference type="PROSITE" id="PS51760"/>
    </source>
</evidence>
<dbReference type="GO" id="GO:0045493">
    <property type="term" value="P:xylan catabolic process"/>
    <property type="evidence" value="ECO:0007669"/>
    <property type="project" value="UniProtKB-KW"/>
</dbReference>
<dbReference type="AlphaFoldDB" id="A0A1X7IJ37"/>
<dbReference type="Proteomes" id="UP000193420">
    <property type="component" value="Unassembled WGS sequence"/>
</dbReference>
<keyword evidence="3 6" id="KW-0326">Glycosidase</keyword>
<keyword evidence="2 6" id="KW-0119">Carbohydrate metabolism</keyword>